<feature type="domain" description="Integrase catalytic" evidence="1">
    <location>
        <begin position="1"/>
        <end position="92"/>
    </location>
</feature>
<dbReference type="InterPro" id="IPR050951">
    <property type="entry name" value="Retrovirus_Pol_polyprotein"/>
</dbReference>
<dbReference type="Gene3D" id="3.30.420.10">
    <property type="entry name" value="Ribonuclease H-like superfamily/Ribonuclease H"/>
    <property type="match status" value="1"/>
</dbReference>
<dbReference type="PANTHER" id="PTHR37984:SF15">
    <property type="entry name" value="INTEGRASE CATALYTIC DOMAIN-CONTAINING PROTEIN"/>
    <property type="match status" value="1"/>
</dbReference>
<proteinExistence type="predicted"/>
<sequence length="153" mass="17454">MTDVFSKFTQAVATKDQRASTVAHILVQEWFYKFGVPARLHSDQGRNFESALIRQLCTIYGTQKSRTTPYHPEGNGQCERFNRTLHDLLRTLPLEETELEPYLPIDFILGRVPEASEGRVEDWIQEHRKRLQVAFDGAQQRLKVSAGPPEGAA</sequence>
<dbReference type="InterPro" id="IPR001584">
    <property type="entry name" value="Integrase_cat-core"/>
</dbReference>
<organism evidence="2 3">
    <name type="scientific">Knipowitschia caucasica</name>
    <name type="common">Caucasian dwarf goby</name>
    <name type="synonym">Pomatoschistus caucasicus</name>
    <dbReference type="NCBI Taxonomy" id="637954"/>
    <lineage>
        <taxon>Eukaryota</taxon>
        <taxon>Metazoa</taxon>
        <taxon>Chordata</taxon>
        <taxon>Craniata</taxon>
        <taxon>Vertebrata</taxon>
        <taxon>Euteleostomi</taxon>
        <taxon>Actinopterygii</taxon>
        <taxon>Neopterygii</taxon>
        <taxon>Teleostei</taxon>
        <taxon>Neoteleostei</taxon>
        <taxon>Acanthomorphata</taxon>
        <taxon>Gobiaria</taxon>
        <taxon>Gobiiformes</taxon>
        <taxon>Gobioidei</taxon>
        <taxon>Gobiidae</taxon>
        <taxon>Gobiinae</taxon>
        <taxon>Knipowitschia</taxon>
    </lineage>
</organism>
<evidence type="ECO:0000313" key="2">
    <source>
        <dbReference type="EMBL" id="CAL1591142.1"/>
    </source>
</evidence>
<dbReference type="InterPro" id="IPR012337">
    <property type="entry name" value="RNaseH-like_sf"/>
</dbReference>
<dbReference type="EMBL" id="OZ035841">
    <property type="protein sequence ID" value="CAL1591142.1"/>
    <property type="molecule type" value="Genomic_DNA"/>
</dbReference>
<evidence type="ECO:0000259" key="1">
    <source>
        <dbReference type="PROSITE" id="PS50994"/>
    </source>
</evidence>
<dbReference type="PANTHER" id="PTHR37984">
    <property type="entry name" value="PROTEIN CBG26694"/>
    <property type="match status" value="1"/>
</dbReference>
<dbReference type="SUPFAM" id="SSF53098">
    <property type="entry name" value="Ribonuclease H-like"/>
    <property type="match status" value="1"/>
</dbReference>
<dbReference type="Pfam" id="PF00665">
    <property type="entry name" value="rve"/>
    <property type="match status" value="1"/>
</dbReference>
<dbReference type="AlphaFoldDB" id="A0AAV2KSQ7"/>
<dbReference type="GO" id="GO:0003676">
    <property type="term" value="F:nucleic acid binding"/>
    <property type="evidence" value="ECO:0007669"/>
    <property type="project" value="InterPro"/>
</dbReference>
<protein>
    <recommendedName>
        <fullName evidence="1">Integrase catalytic domain-containing protein</fullName>
    </recommendedName>
</protein>
<dbReference type="GO" id="GO:0015074">
    <property type="term" value="P:DNA integration"/>
    <property type="evidence" value="ECO:0007669"/>
    <property type="project" value="InterPro"/>
</dbReference>
<dbReference type="PROSITE" id="PS50994">
    <property type="entry name" value="INTEGRASE"/>
    <property type="match status" value="1"/>
</dbReference>
<evidence type="ECO:0000313" key="3">
    <source>
        <dbReference type="Proteomes" id="UP001497482"/>
    </source>
</evidence>
<dbReference type="Proteomes" id="UP001497482">
    <property type="component" value="Chromosome 19"/>
</dbReference>
<reference evidence="2 3" key="1">
    <citation type="submission" date="2024-04" db="EMBL/GenBank/DDBJ databases">
        <authorList>
            <person name="Waldvogel A.-M."/>
            <person name="Schoenle A."/>
        </authorList>
    </citation>
    <scope>NUCLEOTIDE SEQUENCE [LARGE SCALE GENOMIC DNA]</scope>
</reference>
<dbReference type="InterPro" id="IPR036397">
    <property type="entry name" value="RNaseH_sf"/>
</dbReference>
<name>A0AAV2KSQ7_KNICA</name>
<accession>A0AAV2KSQ7</accession>
<gene>
    <name evidence="2" type="ORF">KC01_LOCUS20550</name>
</gene>
<keyword evidence="3" id="KW-1185">Reference proteome</keyword>